<dbReference type="Proteomes" id="UP000002258">
    <property type="component" value="Chromosome 1"/>
</dbReference>
<comment type="caution">
    <text evidence="9">The sequence shown here is derived from an EMBL/GenBank/DDBJ whole genome shotgun (WGS) entry which is preliminary data.</text>
</comment>
<dbReference type="OrthoDB" id="4096at2759"/>
<evidence type="ECO:0000256" key="3">
    <source>
        <dbReference type="ARBA" id="ARBA00022552"/>
    </source>
</evidence>
<dbReference type="KEGG" id="pic:PICST_51531"/>
<keyword evidence="7" id="KW-0539">Nucleus</keyword>
<dbReference type="SUPFAM" id="SSF50978">
    <property type="entry name" value="WD40 repeat-like"/>
    <property type="match status" value="2"/>
</dbReference>
<sequence length="845" mass="94002">MSSLSSWTCSMATGGRPAFLANSSAGSSVFSGDGRFNIVALSHQLRVYFISTRRCVRSIDVDLSDMCDLKLDPSNGSNVLIFHSSGAISTINWKDKVMEPILSTTNLQVEYPLLSVLAVSKDAYYVVLGKKDKKSGISPHTRYIHRIEKATLNSTNLADIHNSIKYAVSIDSTKLAFVTSDHDIVLIDLVEIFRNDQTEVESESENRTQVSTETIKFPFKSAITSVAVSNDSTVALGTSAGAIQILYGGLASEKPQRLLKWHIDQVRSLHFTPDNNYLLSGGLEKVLVFWQLETDKTQFLPRLNGTIDKISIDYNKSDYYTLLLNSVSEEENNYEILVVSSVDLVSRLSVNTIRPKFSNNVKTTLAKTKKKYIKAETNFDKSKLRHDYSSVFEVHPKTKNLYFPNESIIQAYDLVKNEQSFIQNAAPTLPTGKVRSETKLLDPSISLLSFTNDGEWMCTFDSVSTSEIDNLLSKDDKQYALKFWKFVESNTGNKIESANSSSNKTGYWELSTKIIDPHGNLNPILAICAAPSSYFNGQAILTVDNKGGLRIWRPSVPKEIYQTIGKNGARSQQTAWTLRKSRPSGALTAEAVAVCWSEDSSVIFLGHESTVLAINSKTFEELPESVFKVPTLSGSRIRSLSIVDNNLIVLSKTRISSFNLLTGEFNELVAKVNTTYGGKHTIAVDIINKLICLAVNYYNDEGDFEINSKVLIFKPNQLKPLYSHTHKQGISSIRYYNSSFVFVDLNSRIGIIQPTSNSPISLANNDDDLAKDMNNMLINAQATADLINNRSLNTNTNSNVSSSQDIDESYEFNRVIDLNTFQPLFEKSDSASVETLFDLIVKVLK</sequence>
<dbReference type="InterPro" id="IPR015943">
    <property type="entry name" value="WD40/YVTN_repeat-like_dom_sf"/>
</dbReference>
<evidence type="ECO:0000256" key="5">
    <source>
        <dbReference type="ARBA" id="ARBA00022737"/>
    </source>
</evidence>
<gene>
    <name evidence="9" type="primary">NAN1</name>
    <name evidence="9" type="ORF">PICST_51531</name>
</gene>
<evidence type="ECO:0000256" key="4">
    <source>
        <dbReference type="ARBA" id="ARBA00022574"/>
    </source>
</evidence>
<dbReference type="GO" id="GO:0006364">
    <property type="term" value="P:rRNA processing"/>
    <property type="evidence" value="ECO:0007669"/>
    <property type="project" value="UniProtKB-KW"/>
</dbReference>
<dbReference type="FunCoup" id="A3GGI7">
    <property type="interactions" value="441"/>
</dbReference>
<keyword evidence="4 8" id="KW-0853">WD repeat</keyword>
<dbReference type="PROSITE" id="PS50082">
    <property type="entry name" value="WD_REPEATS_2"/>
    <property type="match status" value="1"/>
</dbReference>
<evidence type="ECO:0000256" key="7">
    <source>
        <dbReference type="ARBA" id="ARBA00023242"/>
    </source>
</evidence>
<dbReference type="Gene3D" id="2.130.10.10">
    <property type="entry name" value="YVTN repeat-like/Quinoprotein amine dehydrogenase"/>
    <property type="match status" value="2"/>
</dbReference>
<dbReference type="STRING" id="322104.A3GGI7"/>
<dbReference type="Pfam" id="PF23869">
    <property type="entry name" value="Beta-prop_WDR75_1st"/>
    <property type="match status" value="1"/>
</dbReference>
<keyword evidence="10" id="KW-1185">Reference proteome</keyword>
<dbReference type="PANTHER" id="PTHR44215">
    <property type="entry name" value="WD REPEAT-CONTAINING PROTEIN 75"/>
    <property type="match status" value="1"/>
</dbReference>
<dbReference type="RefSeq" id="XP_001387963.2">
    <property type="nucleotide sequence ID" value="XM_001387926.1"/>
</dbReference>
<dbReference type="AlphaFoldDB" id="A3GGI7"/>
<dbReference type="PANTHER" id="PTHR44215:SF1">
    <property type="entry name" value="WD REPEAT-CONTAINING PROTEIN 75"/>
    <property type="match status" value="1"/>
</dbReference>
<keyword evidence="5" id="KW-0677">Repeat</keyword>
<dbReference type="eggNOG" id="KOG1963">
    <property type="taxonomic scope" value="Eukaryota"/>
</dbReference>
<keyword evidence="3" id="KW-0698">rRNA processing</keyword>
<keyword evidence="6" id="KW-0804">Transcription</keyword>
<evidence type="ECO:0000256" key="6">
    <source>
        <dbReference type="ARBA" id="ARBA00023163"/>
    </source>
</evidence>
<dbReference type="EMBL" id="AAVQ01000001">
    <property type="protein sequence ID" value="EAZ63940.2"/>
    <property type="molecule type" value="Genomic_DNA"/>
</dbReference>
<dbReference type="InParanoid" id="A3GGI7"/>
<keyword evidence="2" id="KW-0690">Ribosome biogenesis</keyword>
<evidence type="ECO:0000256" key="8">
    <source>
        <dbReference type="PROSITE-ProRule" id="PRU00221"/>
    </source>
</evidence>
<proteinExistence type="predicted"/>
<evidence type="ECO:0000313" key="10">
    <source>
        <dbReference type="Proteomes" id="UP000002258"/>
    </source>
</evidence>
<dbReference type="SMART" id="SM00320">
    <property type="entry name" value="WD40"/>
    <property type="match status" value="2"/>
</dbReference>
<accession>A3GGI7</accession>
<dbReference type="InterPro" id="IPR036322">
    <property type="entry name" value="WD40_repeat_dom_sf"/>
</dbReference>
<evidence type="ECO:0000313" key="9">
    <source>
        <dbReference type="EMBL" id="EAZ63940.2"/>
    </source>
</evidence>
<dbReference type="GeneID" id="4851386"/>
<dbReference type="GO" id="GO:2000234">
    <property type="term" value="P:positive regulation of rRNA processing"/>
    <property type="evidence" value="ECO:0007669"/>
    <property type="project" value="TreeGrafter"/>
</dbReference>
<feature type="repeat" description="WD" evidence="8">
    <location>
        <begin position="259"/>
        <end position="300"/>
    </location>
</feature>
<evidence type="ECO:0000256" key="2">
    <source>
        <dbReference type="ARBA" id="ARBA00022517"/>
    </source>
</evidence>
<dbReference type="PROSITE" id="PS50294">
    <property type="entry name" value="WD_REPEATS_REGION"/>
    <property type="match status" value="1"/>
</dbReference>
<dbReference type="InterPro" id="IPR001680">
    <property type="entry name" value="WD40_rpt"/>
</dbReference>
<comment type="subcellular location">
    <subcellularLocation>
        <location evidence="1">Nucleus</location>
        <location evidence="1">Nucleolus</location>
    </subcellularLocation>
</comment>
<dbReference type="GO" id="GO:0032040">
    <property type="term" value="C:small-subunit processome"/>
    <property type="evidence" value="ECO:0007669"/>
    <property type="project" value="InterPro"/>
</dbReference>
<dbReference type="GO" id="GO:0045943">
    <property type="term" value="P:positive regulation of transcription by RNA polymerase I"/>
    <property type="evidence" value="ECO:0007669"/>
    <property type="project" value="InterPro"/>
</dbReference>
<reference evidence="9 10" key="1">
    <citation type="journal article" date="2007" name="Nat. Biotechnol.">
        <title>Genome sequence of the lignocellulose-bioconverting and xylose-fermenting yeast Pichia stipitis.</title>
        <authorList>
            <person name="Jeffries T.W."/>
            <person name="Grigoriev I.V."/>
            <person name="Grimwood J."/>
            <person name="Laplaza J.M."/>
            <person name="Aerts A."/>
            <person name="Salamov A."/>
            <person name="Schmutz J."/>
            <person name="Lindquist E."/>
            <person name="Dehal P."/>
            <person name="Shapiro H."/>
            <person name="Jin Y.S."/>
            <person name="Passoth V."/>
            <person name="Richardson P.M."/>
        </authorList>
    </citation>
    <scope>NUCLEOTIDE SEQUENCE [LARGE SCALE GENOMIC DNA]</scope>
    <source>
        <strain evidence="10">ATCC 58785 / CBS 6054 / NBRC 10063 / NRRL Y-11545</strain>
    </source>
</reference>
<dbReference type="OMA" id="KWHIDSV"/>
<evidence type="ECO:0000256" key="1">
    <source>
        <dbReference type="ARBA" id="ARBA00004604"/>
    </source>
</evidence>
<dbReference type="GO" id="GO:0003723">
    <property type="term" value="F:RNA binding"/>
    <property type="evidence" value="ECO:0007669"/>
    <property type="project" value="InterPro"/>
</dbReference>
<organism evidence="9 10">
    <name type="scientific">Scheffersomyces stipitis (strain ATCC 58785 / CBS 6054 / NBRC 10063 / NRRL Y-11545)</name>
    <name type="common">Yeast</name>
    <name type="synonym">Pichia stipitis</name>
    <dbReference type="NCBI Taxonomy" id="322104"/>
    <lineage>
        <taxon>Eukaryota</taxon>
        <taxon>Fungi</taxon>
        <taxon>Dikarya</taxon>
        <taxon>Ascomycota</taxon>
        <taxon>Saccharomycotina</taxon>
        <taxon>Pichiomycetes</taxon>
        <taxon>Debaryomycetaceae</taxon>
        <taxon>Scheffersomyces</taxon>
    </lineage>
</organism>
<name>A3GGI7_PICST</name>
<protein>
    <submittedName>
        <fullName evidence="9">Nucleolar protin NAN1 (U3 small nucleolar RNA-associated protein 17) (U3 snoRNA-associated protein 17)</fullName>
    </submittedName>
</protein>
<dbReference type="HOGENOM" id="CLU_348179_0_0_1"/>
<dbReference type="InterPro" id="IPR053826">
    <property type="entry name" value="WDR75"/>
</dbReference>